<keyword evidence="1" id="KW-0413">Isomerase</keyword>
<gene>
    <name evidence="1" type="primary">rhaM</name>
    <name evidence="1" type="ORF">KDY119_00625</name>
</gene>
<organism evidence="1 2">
    <name type="scientific">Luteimicrobium xylanilyticum</name>
    <dbReference type="NCBI Taxonomy" id="1133546"/>
    <lineage>
        <taxon>Bacteria</taxon>
        <taxon>Bacillati</taxon>
        <taxon>Actinomycetota</taxon>
        <taxon>Actinomycetes</taxon>
        <taxon>Micrococcales</taxon>
        <taxon>Luteimicrobium</taxon>
    </lineage>
</organism>
<dbReference type="InterPro" id="IPR008000">
    <property type="entry name" value="Rham/fucose_mutarotase"/>
</dbReference>
<dbReference type="InterPro" id="IPR011008">
    <property type="entry name" value="Dimeric_a/b-barrel"/>
</dbReference>
<dbReference type="GO" id="GO:0062192">
    <property type="term" value="F:L-rhamnose mutarotase activity"/>
    <property type="evidence" value="ECO:0007669"/>
    <property type="project" value="UniProtKB-EC"/>
</dbReference>
<dbReference type="SUPFAM" id="SSF54909">
    <property type="entry name" value="Dimeric alpha+beta barrel"/>
    <property type="match status" value="1"/>
</dbReference>
<protein>
    <submittedName>
        <fullName evidence="1">L-rhamnose mutarotase</fullName>
        <ecNumber evidence="1">5.1.3.32</ecNumber>
    </submittedName>
</protein>
<proteinExistence type="predicted"/>
<dbReference type="EMBL" id="CP045529">
    <property type="protein sequence ID" value="QFU97131.1"/>
    <property type="molecule type" value="Genomic_DNA"/>
</dbReference>
<dbReference type="Gene3D" id="3.30.70.100">
    <property type="match status" value="1"/>
</dbReference>
<dbReference type="AlphaFoldDB" id="A0A5P9Q6V3"/>
<evidence type="ECO:0000313" key="2">
    <source>
        <dbReference type="Proteomes" id="UP000326702"/>
    </source>
</evidence>
<dbReference type="PANTHER" id="PTHR34389">
    <property type="entry name" value="L-RHAMNOSE MUTAROTASE"/>
    <property type="match status" value="1"/>
</dbReference>
<keyword evidence="2" id="KW-1185">Reference proteome</keyword>
<dbReference type="Proteomes" id="UP000326702">
    <property type="component" value="Chromosome"/>
</dbReference>
<dbReference type="Pfam" id="PF05336">
    <property type="entry name" value="rhaM"/>
    <property type="match status" value="1"/>
</dbReference>
<evidence type="ECO:0000313" key="1">
    <source>
        <dbReference type="EMBL" id="QFU97131.1"/>
    </source>
</evidence>
<dbReference type="RefSeq" id="WP_036953571.1">
    <property type="nucleotide sequence ID" value="NZ_BAABIH010000013.1"/>
</dbReference>
<dbReference type="PANTHER" id="PTHR34389:SF2">
    <property type="entry name" value="L-RHAMNOSE MUTAROTASE"/>
    <property type="match status" value="1"/>
</dbReference>
<dbReference type="KEGG" id="lxl:KDY119_00625"/>
<accession>A0A5P9Q6V3</accession>
<dbReference type="EC" id="5.1.3.32" evidence="1"/>
<reference evidence="1 2" key="1">
    <citation type="submission" date="2019-10" db="EMBL/GenBank/DDBJ databases">
        <title>Genome sequence of Luteimicrobium xylanilyticum HY-24.</title>
        <authorList>
            <person name="Kim D.Y."/>
            <person name="Park H.-Y."/>
        </authorList>
    </citation>
    <scope>NUCLEOTIDE SEQUENCE [LARGE SCALE GENOMIC DNA]</scope>
    <source>
        <strain evidence="1 2">HY-24</strain>
    </source>
</reference>
<name>A0A5P9Q6V3_9MICO</name>
<dbReference type="OrthoDB" id="9799608at2"/>
<sequence>MTGGPRVRRVAQVVRLRPGHEEEYRVLHREVPEPVLAALRAAHVRNYSIFERDGLLLAYLEYTGDDLEADLARVAQDPATRAWWSRTDPCQEPVASAGPGTWWADATELFHLD</sequence>